<keyword evidence="3" id="KW-1185">Reference proteome</keyword>
<dbReference type="EMBL" id="JACIEQ010000003">
    <property type="protein sequence ID" value="MBB4022852.1"/>
    <property type="molecule type" value="Genomic_DNA"/>
</dbReference>
<dbReference type="InterPro" id="IPR032710">
    <property type="entry name" value="NTF2-like_dom_sf"/>
</dbReference>
<comment type="caution">
    <text evidence="2">The sequence shown here is derived from an EMBL/GenBank/DDBJ whole genome shotgun (WGS) entry which is preliminary data.</text>
</comment>
<gene>
    <name evidence="2" type="ORF">GGR17_002671</name>
</gene>
<dbReference type="Gene3D" id="3.10.450.50">
    <property type="match status" value="1"/>
</dbReference>
<proteinExistence type="predicted"/>
<dbReference type="Pfam" id="PF12680">
    <property type="entry name" value="SnoaL_2"/>
    <property type="match status" value="1"/>
</dbReference>
<sequence length="133" mass="14476">MPDTPVLAAFYAAYNAHDAQAAAALYTPDGRHEEIAMAKTRAGHAALAEGLEGFFRMLPDVHWQPGAVIRSADWLAVSYRMTGSFTPRPNEADPAPAPRAVALDGLHLVQLRDGAIGCTRDYWDKDAFLAQIR</sequence>
<evidence type="ECO:0000259" key="1">
    <source>
        <dbReference type="Pfam" id="PF12680"/>
    </source>
</evidence>
<evidence type="ECO:0000313" key="3">
    <source>
        <dbReference type="Proteomes" id="UP000585681"/>
    </source>
</evidence>
<dbReference type="RefSeq" id="WP_054539984.1">
    <property type="nucleotide sequence ID" value="NZ_JACIEQ010000003.1"/>
</dbReference>
<protein>
    <submittedName>
        <fullName evidence="2">Putative ester cyclase</fullName>
    </submittedName>
</protein>
<dbReference type="Proteomes" id="UP000585681">
    <property type="component" value="Unassembled WGS sequence"/>
</dbReference>
<reference evidence="2" key="1">
    <citation type="submission" date="2020-08" db="EMBL/GenBank/DDBJ databases">
        <title>Genomic Encyclopedia of Type Strains, Phase IV (KMG-IV): sequencing the most valuable type-strain genomes for metagenomic binning, comparative biology and taxonomic classification.</title>
        <authorList>
            <person name="Goeker M."/>
        </authorList>
    </citation>
    <scope>NUCLEOTIDE SEQUENCE [LARGE SCALE GENOMIC DNA]</scope>
    <source>
        <strain evidence="2">DSM 105040</strain>
    </source>
</reference>
<dbReference type="InterPro" id="IPR037401">
    <property type="entry name" value="SnoaL-like"/>
</dbReference>
<evidence type="ECO:0000313" key="2">
    <source>
        <dbReference type="EMBL" id="MBB4022852.1"/>
    </source>
</evidence>
<accession>A0A840CFG0</accession>
<dbReference type="AlphaFoldDB" id="A0A840CFG0"/>
<feature type="domain" description="SnoaL-like" evidence="1">
    <location>
        <begin position="8"/>
        <end position="116"/>
    </location>
</feature>
<organism evidence="2 3">
    <name type="scientific">Actibacterium naphthalenivorans</name>
    <dbReference type="NCBI Taxonomy" id="1614693"/>
    <lineage>
        <taxon>Bacteria</taxon>
        <taxon>Pseudomonadati</taxon>
        <taxon>Pseudomonadota</taxon>
        <taxon>Alphaproteobacteria</taxon>
        <taxon>Rhodobacterales</taxon>
        <taxon>Roseobacteraceae</taxon>
        <taxon>Actibacterium</taxon>
    </lineage>
</organism>
<dbReference type="SUPFAM" id="SSF54427">
    <property type="entry name" value="NTF2-like"/>
    <property type="match status" value="1"/>
</dbReference>
<name>A0A840CFG0_9RHOB</name>